<dbReference type="PANTHER" id="PTHR43386:SF1">
    <property type="entry name" value="D,D-DIPEPTIDE TRANSPORT SYSTEM PERMEASE PROTEIN DDPC-RELATED"/>
    <property type="match status" value="1"/>
</dbReference>
<evidence type="ECO:0000256" key="5">
    <source>
        <dbReference type="ARBA" id="ARBA00022856"/>
    </source>
</evidence>
<dbReference type="SUPFAM" id="SSF161098">
    <property type="entry name" value="MetI-like"/>
    <property type="match status" value="1"/>
</dbReference>
<feature type="transmembrane region" description="Helical" evidence="9">
    <location>
        <begin position="78"/>
        <end position="101"/>
    </location>
</feature>
<keyword evidence="12" id="KW-1185">Reference proteome</keyword>
<dbReference type="EMBL" id="JBHLVZ010000025">
    <property type="protein sequence ID" value="MFC0386228.1"/>
    <property type="molecule type" value="Genomic_DNA"/>
</dbReference>
<comment type="caution">
    <text evidence="11">The sequence shown here is derived from an EMBL/GenBank/DDBJ whole genome shotgun (WGS) entry which is preliminary data.</text>
</comment>
<dbReference type="PANTHER" id="PTHR43386">
    <property type="entry name" value="OLIGOPEPTIDE TRANSPORT SYSTEM PERMEASE PROTEIN APPC"/>
    <property type="match status" value="1"/>
</dbReference>
<evidence type="ECO:0000259" key="10">
    <source>
        <dbReference type="PROSITE" id="PS50928"/>
    </source>
</evidence>
<evidence type="ECO:0000313" key="11">
    <source>
        <dbReference type="EMBL" id="MFC0386228.1"/>
    </source>
</evidence>
<evidence type="ECO:0000313" key="12">
    <source>
        <dbReference type="Proteomes" id="UP001589789"/>
    </source>
</evidence>
<reference evidence="11 12" key="1">
    <citation type="submission" date="2024-09" db="EMBL/GenBank/DDBJ databases">
        <authorList>
            <person name="Sun Q."/>
            <person name="Mori K."/>
        </authorList>
    </citation>
    <scope>NUCLEOTIDE SEQUENCE [LARGE SCALE GENOMIC DNA]</scope>
    <source>
        <strain evidence="11 12">CCM 7468</strain>
    </source>
</reference>
<gene>
    <name evidence="11" type="ORF">ACFFIC_11825</name>
</gene>
<feature type="transmembrane region" description="Helical" evidence="9">
    <location>
        <begin position="197"/>
        <end position="220"/>
    </location>
</feature>
<evidence type="ECO:0000256" key="4">
    <source>
        <dbReference type="ARBA" id="ARBA00022692"/>
    </source>
</evidence>
<dbReference type="CDD" id="cd06261">
    <property type="entry name" value="TM_PBP2"/>
    <property type="match status" value="1"/>
</dbReference>
<evidence type="ECO:0000256" key="7">
    <source>
        <dbReference type="ARBA" id="ARBA00022989"/>
    </source>
</evidence>
<dbReference type="Gene3D" id="1.10.3720.10">
    <property type="entry name" value="MetI-like"/>
    <property type="match status" value="1"/>
</dbReference>
<keyword evidence="4 9" id="KW-0812">Transmembrane</keyword>
<comment type="similarity">
    <text evidence="9">Belongs to the binding-protein-dependent transport system permease family.</text>
</comment>
<protein>
    <submittedName>
        <fullName evidence="11">ABC transporter permease</fullName>
    </submittedName>
</protein>
<proteinExistence type="inferred from homology"/>
<sequence length="285" mass="28698">MKGGAGGHWRLRLGLAILLLLAAAALAAPWVAAWLGVDPELPDLLARQAGPSAAHPLGTDELGRDILVRLLVGARVSLAVGIAAALASSAVGLAAGLLAAWRGGWVDAVLMRLADGLLALPALPLLVLLAAMDPAALGLPRGSAVADVLRIVLILAIFGWVGVARLCRAAALSVLARDHVRAARALGVGEGRLLRRHVAPALAAPLTVAGSLAVAGAILAESTLSFLGLGIQPPSASWGNMLANAQDLVFSAPLAALWPGLAIALAVAGAMLVADGLREARHQSS</sequence>
<keyword evidence="6" id="KW-0653">Protein transport</keyword>
<keyword evidence="2 9" id="KW-0813">Transport</keyword>
<comment type="subcellular location">
    <subcellularLocation>
        <location evidence="1 9">Cell membrane</location>
        <topology evidence="1 9">Multi-pass membrane protein</topology>
    </subcellularLocation>
</comment>
<feature type="transmembrane region" description="Helical" evidence="9">
    <location>
        <begin position="113"/>
        <end position="131"/>
    </location>
</feature>
<name>A0ABV6IRJ1_9PROT</name>
<keyword evidence="7 9" id="KW-1133">Transmembrane helix</keyword>
<feature type="transmembrane region" description="Helical" evidence="9">
    <location>
        <begin position="248"/>
        <end position="274"/>
    </location>
</feature>
<dbReference type="Pfam" id="PF00528">
    <property type="entry name" value="BPD_transp_1"/>
    <property type="match status" value="1"/>
</dbReference>
<evidence type="ECO:0000256" key="3">
    <source>
        <dbReference type="ARBA" id="ARBA00022475"/>
    </source>
</evidence>
<evidence type="ECO:0000256" key="9">
    <source>
        <dbReference type="RuleBase" id="RU363032"/>
    </source>
</evidence>
<feature type="transmembrane region" description="Helical" evidence="9">
    <location>
        <begin position="151"/>
        <end position="176"/>
    </location>
</feature>
<dbReference type="InterPro" id="IPR000515">
    <property type="entry name" value="MetI-like"/>
</dbReference>
<dbReference type="Proteomes" id="UP001589789">
    <property type="component" value="Unassembled WGS sequence"/>
</dbReference>
<evidence type="ECO:0000256" key="6">
    <source>
        <dbReference type="ARBA" id="ARBA00022927"/>
    </source>
</evidence>
<keyword evidence="3" id="KW-1003">Cell membrane</keyword>
<keyword evidence="8 9" id="KW-0472">Membrane</keyword>
<dbReference type="RefSeq" id="WP_377050491.1">
    <property type="nucleotide sequence ID" value="NZ_JBHLVZ010000025.1"/>
</dbReference>
<keyword evidence="5" id="KW-0571">Peptide transport</keyword>
<organism evidence="11 12">
    <name type="scientific">Muricoccus vinaceus</name>
    <dbReference type="NCBI Taxonomy" id="424704"/>
    <lineage>
        <taxon>Bacteria</taxon>
        <taxon>Pseudomonadati</taxon>
        <taxon>Pseudomonadota</taxon>
        <taxon>Alphaproteobacteria</taxon>
        <taxon>Acetobacterales</taxon>
        <taxon>Roseomonadaceae</taxon>
        <taxon>Muricoccus</taxon>
    </lineage>
</organism>
<accession>A0ABV6IRJ1</accession>
<feature type="domain" description="ABC transmembrane type-1" evidence="10">
    <location>
        <begin position="74"/>
        <end position="274"/>
    </location>
</feature>
<evidence type="ECO:0000256" key="2">
    <source>
        <dbReference type="ARBA" id="ARBA00022448"/>
    </source>
</evidence>
<dbReference type="PROSITE" id="PS50928">
    <property type="entry name" value="ABC_TM1"/>
    <property type="match status" value="1"/>
</dbReference>
<evidence type="ECO:0000256" key="1">
    <source>
        <dbReference type="ARBA" id="ARBA00004651"/>
    </source>
</evidence>
<evidence type="ECO:0000256" key="8">
    <source>
        <dbReference type="ARBA" id="ARBA00023136"/>
    </source>
</evidence>
<dbReference type="InterPro" id="IPR050366">
    <property type="entry name" value="BP-dependent_transpt_permease"/>
</dbReference>
<dbReference type="InterPro" id="IPR035906">
    <property type="entry name" value="MetI-like_sf"/>
</dbReference>